<sequence length="165" mass="18294">MRKLTIMDRGLLFPLKEKKIQRCYDTISKMQVLLSVSSATAGRAPLNCTSCDYTANRSSQDRTAAWWHRPTTSTSSGIVPTENLFHLNVLGSWIYCLFREPVFAFSQQCWGPKRVSASPWLAGRVTVRSTDTTDSCSIPGGRGFPHLPGGVLPWASSLRKQEIGS</sequence>
<dbReference type="GeneID" id="39575442"/>
<name>A0A3N2PVL6_SODAK</name>
<dbReference type="Proteomes" id="UP000272025">
    <property type="component" value="Unassembled WGS sequence"/>
</dbReference>
<proteinExistence type="predicted"/>
<dbReference type="RefSeq" id="XP_028466345.1">
    <property type="nucleotide sequence ID" value="XM_028606964.1"/>
</dbReference>
<protein>
    <submittedName>
        <fullName evidence="1">Uncharacterized protein</fullName>
    </submittedName>
</protein>
<evidence type="ECO:0000313" key="1">
    <source>
        <dbReference type="EMBL" id="ROT38539.1"/>
    </source>
</evidence>
<gene>
    <name evidence="1" type="ORF">SODALDRAFT_164489</name>
</gene>
<organism evidence="1 2">
    <name type="scientific">Sodiomyces alkalinus (strain CBS 110278 / VKM F-3762 / F11)</name>
    <name type="common">Alkaliphilic filamentous fungus</name>
    <dbReference type="NCBI Taxonomy" id="1314773"/>
    <lineage>
        <taxon>Eukaryota</taxon>
        <taxon>Fungi</taxon>
        <taxon>Dikarya</taxon>
        <taxon>Ascomycota</taxon>
        <taxon>Pezizomycotina</taxon>
        <taxon>Sordariomycetes</taxon>
        <taxon>Hypocreomycetidae</taxon>
        <taxon>Glomerellales</taxon>
        <taxon>Plectosphaerellaceae</taxon>
        <taxon>Sodiomyces</taxon>
    </lineage>
</organism>
<keyword evidence="2" id="KW-1185">Reference proteome</keyword>
<reference evidence="1 2" key="1">
    <citation type="journal article" date="2018" name="Mol. Ecol.">
        <title>The obligate alkalophilic soda-lake fungus Sodiomyces alkalinus has shifted to a protein diet.</title>
        <authorList>
            <person name="Grum-Grzhimaylo A.A."/>
            <person name="Falkoski D.L."/>
            <person name="van den Heuvel J."/>
            <person name="Valero-Jimenez C.A."/>
            <person name="Min B."/>
            <person name="Choi I.G."/>
            <person name="Lipzen A."/>
            <person name="Daum C.G."/>
            <person name="Aanen D.K."/>
            <person name="Tsang A."/>
            <person name="Henrissat B."/>
            <person name="Bilanenko E.N."/>
            <person name="de Vries R.P."/>
            <person name="van Kan J.A.L."/>
            <person name="Grigoriev I.V."/>
            <person name="Debets A.J.M."/>
        </authorList>
    </citation>
    <scope>NUCLEOTIDE SEQUENCE [LARGE SCALE GENOMIC DNA]</scope>
    <source>
        <strain evidence="1 2">F11</strain>
    </source>
</reference>
<evidence type="ECO:0000313" key="2">
    <source>
        <dbReference type="Proteomes" id="UP000272025"/>
    </source>
</evidence>
<dbReference type="EMBL" id="ML119055">
    <property type="protein sequence ID" value="ROT38539.1"/>
    <property type="molecule type" value="Genomic_DNA"/>
</dbReference>
<dbReference type="AlphaFoldDB" id="A0A3N2PVL6"/>
<accession>A0A3N2PVL6</accession>